<feature type="transmembrane region" description="Helical" evidence="1">
    <location>
        <begin position="39"/>
        <end position="61"/>
    </location>
</feature>
<keyword evidence="4" id="KW-1185">Reference proteome</keyword>
<dbReference type="CDD" id="cd07341">
    <property type="entry name" value="M56_BlaR1_MecR1_like"/>
    <property type="match status" value="1"/>
</dbReference>
<dbReference type="InterPro" id="IPR008756">
    <property type="entry name" value="Peptidase_M56"/>
</dbReference>
<gene>
    <name evidence="3" type="ORF">GCM10022246_35650</name>
</gene>
<evidence type="ECO:0000313" key="3">
    <source>
        <dbReference type="EMBL" id="GAA3980395.1"/>
    </source>
</evidence>
<dbReference type="EMBL" id="BAABAK010000019">
    <property type="protein sequence ID" value="GAA3980395.1"/>
    <property type="molecule type" value="Genomic_DNA"/>
</dbReference>
<reference evidence="4" key="1">
    <citation type="journal article" date="2019" name="Int. J. Syst. Evol. Microbiol.">
        <title>The Global Catalogue of Microorganisms (GCM) 10K type strain sequencing project: providing services to taxonomists for standard genome sequencing and annotation.</title>
        <authorList>
            <consortium name="The Broad Institute Genomics Platform"/>
            <consortium name="The Broad Institute Genome Sequencing Center for Infectious Disease"/>
            <person name="Wu L."/>
            <person name="Ma J."/>
        </authorList>
    </citation>
    <scope>NUCLEOTIDE SEQUENCE [LARGE SCALE GENOMIC DNA]</scope>
    <source>
        <strain evidence="4">JCM 17338</strain>
    </source>
</reference>
<evidence type="ECO:0000313" key="4">
    <source>
        <dbReference type="Proteomes" id="UP001501081"/>
    </source>
</evidence>
<sequence>MYPFINLTEFFGNNEVLPAFVPGLNQNVEALAKVDFFDLMWHSLTFVFYVGMLFMAFRLLIQFISLSRVHKNSKPGLIESQKVRILSDEVSPFSFWQTIYVNPILHKKEDLNNIIEHEKVHVKELHTIDIILTEISLVFYWFNPGIWLMKKAVRENIEFITDAKILNKGIDKKAYQYSLLDVGTLRPSVAIVNNFNLSDLKKRIKMMNAKRSSKVNLTRYMFVLPVLLCITLAFTIDKKAVQTKILPIEKIFIEILPKIDVKEKRNRKVLNKRKSAGQPKIETKQQELNINKDTIALDVVFKSMEDLALVKDKEGSKKSFITKFFFNTGDTIHTENKPDVKNIIIRIKKSEDENRAAEPLKAVNFIHLTSMANASKDSLGAPKKVYTYTNTTTMDVGAKRTKTFTYILNGNEISQKEISKIMPDEILSITLNKEGIMNLKTKNK</sequence>
<evidence type="ECO:0000259" key="2">
    <source>
        <dbReference type="Pfam" id="PF05569"/>
    </source>
</evidence>
<feature type="domain" description="Peptidase M56" evidence="2">
    <location>
        <begin position="106"/>
        <end position="207"/>
    </location>
</feature>
<accession>A0ABP7QCP8</accession>
<name>A0ABP7QCP8_9SPHI</name>
<dbReference type="InterPro" id="IPR052173">
    <property type="entry name" value="Beta-lactam_resp_regulator"/>
</dbReference>
<feature type="transmembrane region" description="Helical" evidence="1">
    <location>
        <begin position="217"/>
        <end position="236"/>
    </location>
</feature>
<comment type="caution">
    <text evidence="3">The sequence shown here is derived from an EMBL/GenBank/DDBJ whole genome shotgun (WGS) entry which is preliminary data.</text>
</comment>
<dbReference type="PANTHER" id="PTHR34978:SF3">
    <property type="entry name" value="SLR0241 PROTEIN"/>
    <property type="match status" value="1"/>
</dbReference>
<proteinExistence type="predicted"/>
<keyword evidence="1" id="KW-0812">Transmembrane</keyword>
<dbReference type="PANTHER" id="PTHR34978">
    <property type="entry name" value="POSSIBLE SENSOR-TRANSDUCER PROTEIN BLAR"/>
    <property type="match status" value="1"/>
</dbReference>
<protein>
    <recommendedName>
        <fullName evidence="2">Peptidase M56 domain-containing protein</fullName>
    </recommendedName>
</protein>
<keyword evidence="1" id="KW-1133">Transmembrane helix</keyword>
<keyword evidence="1" id="KW-0472">Membrane</keyword>
<evidence type="ECO:0000256" key="1">
    <source>
        <dbReference type="SAM" id="Phobius"/>
    </source>
</evidence>
<dbReference type="Proteomes" id="UP001501081">
    <property type="component" value="Unassembled WGS sequence"/>
</dbReference>
<organism evidence="3 4">
    <name type="scientific">Pedobacter ginsengiterrae</name>
    <dbReference type="NCBI Taxonomy" id="871696"/>
    <lineage>
        <taxon>Bacteria</taxon>
        <taxon>Pseudomonadati</taxon>
        <taxon>Bacteroidota</taxon>
        <taxon>Sphingobacteriia</taxon>
        <taxon>Sphingobacteriales</taxon>
        <taxon>Sphingobacteriaceae</taxon>
        <taxon>Pedobacter</taxon>
    </lineage>
</organism>
<dbReference type="Pfam" id="PF05569">
    <property type="entry name" value="Peptidase_M56"/>
    <property type="match status" value="1"/>
</dbReference>